<feature type="region of interest" description="Disordered" evidence="2">
    <location>
        <begin position="119"/>
        <end position="200"/>
    </location>
</feature>
<protein>
    <submittedName>
        <fullName evidence="3">Uncharacterized protein</fullName>
    </submittedName>
</protein>
<dbReference type="Proteomes" id="UP000186817">
    <property type="component" value="Unassembled WGS sequence"/>
</dbReference>
<dbReference type="InterPro" id="IPR036397">
    <property type="entry name" value="RNaseH_sf"/>
</dbReference>
<keyword evidence="1" id="KW-0175">Coiled coil</keyword>
<evidence type="ECO:0000256" key="1">
    <source>
        <dbReference type="SAM" id="Coils"/>
    </source>
</evidence>
<dbReference type="OrthoDB" id="418103at2759"/>
<evidence type="ECO:0000313" key="3">
    <source>
        <dbReference type="EMBL" id="OLP80073.1"/>
    </source>
</evidence>
<gene>
    <name evidence="3" type="ORF">AK812_SmicGene39560</name>
</gene>
<evidence type="ECO:0000313" key="4">
    <source>
        <dbReference type="Proteomes" id="UP000186817"/>
    </source>
</evidence>
<name>A0A1Q9CAW2_SYMMI</name>
<dbReference type="GO" id="GO:0003676">
    <property type="term" value="F:nucleic acid binding"/>
    <property type="evidence" value="ECO:0007669"/>
    <property type="project" value="InterPro"/>
</dbReference>
<dbReference type="Gene3D" id="3.60.10.10">
    <property type="entry name" value="Endonuclease/exonuclease/phosphatase"/>
    <property type="match status" value="1"/>
</dbReference>
<dbReference type="SUPFAM" id="SSF53098">
    <property type="entry name" value="Ribonuclease H-like"/>
    <property type="match status" value="1"/>
</dbReference>
<organism evidence="3 4">
    <name type="scientific">Symbiodinium microadriaticum</name>
    <name type="common">Dinoflagellate</name>
    <name type="synonym">Zooxanthella microadriatica</name>
    <dbReference type="NCBI Taxonomy" id="2951"/>
    <lineage>
        <taxon>Eukaryota</taxon>
        <taxon>Sar</taxon>
        <taxon>Alveolata</taxon>
        <taxon>Dinophyceae</taxon>
        <taxon>Suessiales</taxon>
        <taxon>Symbiodiniaceae</taxon>
        <taxon>Symbiodinium</taxon>
    </lineage>
</organism>
<reference evidence="3 4" key="1">
    <citation type="submission" date="2016-02" db="EMBL/GenBank/DDBJ databases">
        <title>Genome analysis of coral dinoflagellate symbionts highlights evolutionary adaptations to a symbiotic lifestyle.</title>
        <authorList>
            <person name="Aranda M."/>
            <person name="Li Y."/>
            <person name="Liew Y.J."/>
            <person name="Baumgarten S."/>
            <person name="Simakov O."/>
            <person name="Wilson M."/>
            <person name="Piel J."/>
            <person name="Ashoor H."/>
            <person name="Bougouffa S."/>
            <person name="Bajic V.B."/>
            <person name="Ryu T."/>
            <person name="Ravasi T."/>
            <person name="Bayer T."/>
            <person name="Micklem G."/>
            <person name="Kim H."/>
            <person name="Bhak J."/>
            <person name="Lajeunesse T.C."/>
            <person name="Voolstra C.R."/>
        </authorList>
    </citation>
    <scope>NUCLEOTIDE SEQUENCE [LARGE SCALE GENOMIC DNA]</scope>
    <source>
        <strain evidence="3 4">CCMP2467</strain>
    </source>
</reference>
<comment type="caution">
    <text evidence="3">The sequence shown here is derived from an EMBL/GenBank/DDBJ whole genome shotgun (WGS) entry which is preliminary data.</text>
</comment>
<sequence length="1996" mass="219195">MRKLEEVGVGCMVNHGSSKSANAKFILMKSDRSGFLPAEAYLQAMRDIAEGEAVLSHQPTLGSGPQEECVTGLVASIFYFEYPHCVGWIRWTSVRLRGGEFQDFFVTWVADWNRPGIAGRARRRRRKSPRPGRDLWQTPPWQTPVSNPPGGKAEGKGKMSALPQQLPFPPAAPPKPPVPKKAQAKVKAEGPPAKPTTEAETQLSGLLAALAANKEALPDSVKTILAAHEDTTAASQAKAMHKCISSQAASAKQLKTLRQQREQYLMAWDTYISDLASNLEKQLEEKKQALAEYAATEDVLQEAIATAKDQMLQMAGGDASLQAMSSMMETDEPPTVEPAVPPDGAKKASPEEVAKKEENLGALIKGLKEANSKDLGEAKRDRSCALDHEVWGTREMSILETSRAEVRGRLFAGQIAILRAEAVRVAPDELRAVPIFYAPAHTFSWGGAGREATNAFTVFDTCRHVTIERALPAASLVDMACLSLSWFYTRHTGEEWRDQWRMAVNGAPEHLMQRRQQLGFHLLDVGVINIVGPLHGDLRLRTGIHAIPSAQQVNTAISRLADLPPGLRFVDTPVDRDMSVSLVSDAPNSPFHTILAPAPGFTGHFIALLVSSSAESLVHVPAEPGVTLQAQRSLAPGDVLLTIRDRRRVREPNLADIQAEEDASTFLQLQKPKVEVGIAVATPFGRRRVSVPPAQPRAKQIISLDSAIPASQGPSTELRLGTSGEILEAIYRDFTVDNLCRVRPHRQQLPAHVASCLDALPDATGRDVSAIQLYVDGSFYPATSELGAKAGWAICVLTCEHGVWHFAGYVAVAAPTAGSSSTLGLPVESSFEPELAAIAYAQAFCVGFNAPALIVFDNQAAAQIGFAEATPARRNVIADVCTAQVHLLRKLGREPMKIHVKSHSRHPLNDLVDVLAKGAASQDSPRGLSNALYEASQEGVLEWLWAANNLHPCLPYIREDGILFDRHASQSGQPLDACIALNPQETAQPIAFDLTAVTYNCLSLQALHHREHLDKQFSQLKCSIVGLQETRTNPSPRCDSQNFFVLSSSAEAGQLGVQLWLAKRVPVARAAKGPVFWEGDSMSIISAKPRVLIATARAASQTFGFIVAHAPTGKTPTAIRRQWWQDLASALRRLPPRCIPLLLIDANAQFQWHPEPPSADRALDHNAQDFAALTREHGMIVSPNISSRGEKLITWQGPAQLECCLDYIACASCLGPAIQHVDAFPAFEGLSDHDHFPLCVRFKWVAEARIPPKVLRVDRQAMRTPEGKRIIKQIFDAAPAIPWSCDVDTHLGMINAHLSSALQKAFPQAAAKPRNYVIQEQTWLHIRSRRDLKRHLYRDKQESKRAVLSHFFSVWRGCNCTPVPIKLFRLHEALVVRQLRDLSRLVKSCTRADRAKAAKAAMQAARDRGPEAKYSLIRGILRCGRRYRAPVLQPSITDSKGTIVEDSHKELGLHFAKAERASLVSGSQLLPAYLADPIGAASLHEPLVMKVQLRGVMPGGPLQVPMAWAQGHLQKLHDDQVTGGILYIDGKSAFYSTVRESLMGHESGHSLDLINQLAEAVFEDATDRMAFVAAALGPSLLEQHEVPESLRRVIAASLKDTWYTVGRDQRHVFSTVTGTCPGSPIADVAFQVLFAEAISRVEQILLELAQDAPGSSRDAITPAPSWMDDLAVPLRTADGDALMAATARILRSVYVGMRRMGLDINLSRGKTELMPIFYGKGSRKAKQRWLIEEGAKLAVDLDPNRTVQVGMTGHYVHLGARLDVTGRDLQAVKYRAGLMREMIKPLRRLLRSPDLSEGEKIDMIRSMPHARLRHGAGCWRLATEREYSCYQAAYYEAPRRLFRLVTALATQGVTDNDVALVLGLPRALEMWHADVLRQLGWILQADQPCLQKLWLDSAWGQLARKATQQIVCTLGMSFDDAWLHLFSTPSAANRWARRKELEAMQEAREVCQFSPAQSAASYLSGAWSALLYGERVVIRPTELLARYGNAESTAWG</sequence>
<feature type="coiled-coil region" evidence="1">
    <location>
        <begin position="272"/>
        <end position="303"/>
    </location>
</feature>
<keyword evidence="4" id="KW-1185">Reference proteome</keyword>
<dbReference type="Gene3D" id="3.30.420.10">
    <property type="entry name" value="Ribonuclease H-like superfamily/Ribonuclease H"/>
    <property type="match status" value="1"/>
</dbReference>
<dbReference type="InterPro" id="IPR012337">
    <property type="entry name" value="RNaseH-like_sf"/>
</dbReference>
<accession>A0A1Q9CAW2</accession>
<feature type="region of interest" description="Disordered" evidence="2">
    <location>
        <begin position="331"/>
        <end position="353"/>
    </location>
</feature>
<proteinExistence type="predicted"/>
<dbReference type="InterPro" id="IPR036691">
    <property type="entry name" value="Endo/exonu/phosph_ase_sf"/>
</dbReference>
<feature type="compositionally biased region" description="Pro residues" evidence="2">
    <location>
        <begin position="166"/>
        <end position="179"/>
    </location>
</feature>
<evidence type="ECO:0000256" key="2">
    <source>
        <dbReference type="SAM" id="MobiDB-lite"/>
    </source>
</evidence>
<feature type="compositionally biased region" description="Basic and acidic residues" evidence="2">
    <location>
        <begin position="344"/>
        <end position="353"/>
    </location>
</feature>
<feature type="compositionally biased region" description="Basic residues" evidence="2">
    <location>
        <begin position="120"/>
        <end position="130"/>
    </location>
</feature>
<dbReference type="CDD" id="cd08161">
    <property type="entry name" value="SET"/>
    <property type="match status" value="1"/>
</dbReference>
<dbReference type="EMBL" id="LSRX01001418">
    <property type="protein sequence ID" value="OLP80073.1"/>
    <property type="molecule type" value="Genomic_DNA"/>
</dbReference>
<dbReference type="SUPFAM" id="SSF56219">
    <property type="entry name" value="DNase I-like"/>
    <property type="match status" value="1"/>
</dbReference>